<comment type="pathway">
    <text evidence="11">Cell wall biogenesis; peptidoglycan biosynthesis.</text>
</comment>
<dbReference type="AlphaFoldDB" id="A0AA95HAE5"/>
<sequence>MIKGLMPNWLLRAMHRVDAVLLAFLSLLVFLSLVTLYSASDANLNQVYRQAAHFLAGFTLIIIFSQVQSKTLRQWSIWLYSAGVVLLILVLLVGETKKGATRWLNIGIDIQPAELMKLAVPMMVAYFFSEKALPPRFIDIVIALLLVAVPMLLIMKQPDLGTALLVGMSGFFVIYLAGMSWWLIGGTVVSIIIAAPLMFMYGMHDYQRQRVLTLLNPEADKLGTSYHITQSKIAIGSGGVDGKGWFNGDQSHLDFLPERHTDFIYAVFGEEFGLVGNLLLMGLYLLIIWRCLYIASQGEDTFARLLAGSLGITFFVYLFVNIGMVSGLLPVVGVPLPLVSYGGTAVVTLMMAFGIIMGMKKRKRIYQQENY</sequence>
<comment type="similarity">
    <text evidence="11">Belongs to the SEDS family. MrdB/RodA subfamily.</text>
</comment>
<dbReference type="GO" id="GO:0071555">
    <property type="term" value="P:cell wall organization"/>
    <property type="evidence" value="ECO:0007669"/>
    <property type="project" value="UniProtKB-KW"/>
</dbReference>
<evidence type="ECO:0000256" key="3">
    <source>
        <dbReference type="ARBA" id="ARBA00022676"/>
    </source>
</evidence>
<evidence type="ECO:0000256" key="7">
    <source>
        <dbReference type="ARBA" id="ARBA00022984"/>
    </source>
</evidence>
<evidence type="ECO:0000256" key="10">
    <source>
        <dbReference type="ARBA" id="ARBA00023316"/>
    </source>
</evidence>
<feature type="transmembrane region" description="Helical" evidence="11">
    <location>
        <begin position="137"/>
        <end position="154"/>
    </location>
</feature>
<feature type="transmembrane region" description="Helical" evidence="11">
    <location>
        <begin position="51"/>
        <end position="69"/>
    </location>
</feature>
<keyword evidence="5 11" id="KW-0812">Transmembrane</keyword>
<reference evidence="12" key="2">
    <citation type="submission" date="2023-04" db="EMBL/GenBank/DDBJ databases">
        <authorList>
            <person name="Beletskiy A.V."/>
            <person name="Mardanov A.V."/>
            <person name="Ravin N.V."/>
        </authorList>
    </citation>
    <scope>NUCLEOTIDE SEQUENCE</scope>
    <source>
        <strain evidence="12">GKL-01</strain>
    </source>
</reference>
<keyword evidence="10 11" id="KW-0961">Cell wall biogenesis/degradation</keyword>
<dbReference type="NCBIfam" id="TIGR02210">
    <property type="entry name" value="rodA_shape"/>
    <property type="match status" value="1"/>
</dbReference>
<organism evidence="12">
    <name type="scientific">Candidatus Thiocaldithrix dubininis</name>
    <dbReference type="NCBI Taxonomy" id="3080823"/>
    <lineage>
        <taxon>Bacteria</taxon>
        <taxon>Pseudomonadati</taxon>
        <taxon>Pseudomonadota</taxon>
        <taxon>Gammaproteobacteria</taxon>
        <taxon>Thiotrichales</taxon>
        <taxon>Thiotrichaceae</taxon>
        <taxon>Candidatus Thiocaldithrix</taxon>
    </lineage>
</organism>
<dbReference type="KEGG" id="tdu:QJT80_14825"/>
<evidence type="ECO:0000256" key="8">
    <source>
        <dbReference type="ARBA" id="ARBA00022989"/>
    </source>
</evidence>
<feature type="transmembrane region" description="Helical" evidence="11">
    <location>
        <begin position="272"/>
        <end position="293"/>
    </location>
</feature>
<keyword evidence="8 11" id="KW-1133">Transmembrane helix</keyword>
<dbReference type="GO" id="GO:0032153">
    <property type="term" value="C:cell division site"/>
    <property type="evidence" value="ECO:0007669"/>
    <property type="project" value="TreeGrafter"/>
</dbReference>
<comment type="function">
    <text evidence="11">Peptidoglycan polymerase that is essential for cell wall elongation.</text>
</comment>
<evidence type="ECO:0000313" key="12">
    <source>
        <dbReference type="EMBL" id="WGZ92395.1"/>
    </source>
</evidence>
<evidence type="ECO:0000256" key="2">
    <source>
        <dbReference type="ARBA" id="ARBA00022475"/>
    </source>
</evidence>
<dbReference type="InterPro" id="IPR018365">
    <property type="entry name" value="Cell_cycle_FtsW-rel_CS"/>
</dbReference>
<keyword evidence="4 11" id="KW-0808">Transferase</keyword>
<keyword evidence="3 11" id="KW-0328">Glycosyltransferase</keyword>
<dbReference type="InterPro" id="IPR011923">
    <property type="entry name" value="RodA/MrdB"/>
</dbReference>
<dbReference type="GO" id="GO:0015648">
    <property type="term" value="F:lipid-linked peptidoglycan transporter activity"/>
    <property type="evidence" value="ECO:0007669"/>
    <property type="project" value="TreeGrafter"/>
</dbReference>
<gene>
    <name evidence="11 12" type="primary">rodA</name>
    <name evidence="11" type="synonym">mrdB</name>
    <name evidence="12" type="ORF">QJT80_14825</name>
</gene>
<accession>A0AA95HAE5</accession>
<dbReference type="EC" id="2.4.99.28" evidence="11"/>
<feature type="transmembrane region" description="Helical" evidence="11">
    <location>
        <begin position="305"/>
        <end position="332"/>
    </location>
</feature>
<keyword evidence="11" id="KW-0997">Cell inner membrane</keyword>
<name>A0AA95HAE5_9GAMM</name>
<evidence type="ECO:0000256" key="11">
    <source>
        <dbReference type="HAMAP-Rule" id="MF_02079"/>
    </source>
</evidence>
<feature type="transmembrane region" description="Helical" evidence="11">
    <location>
        <begin position="338"/>
        <end position="359"/>
    </location>
</feature>
<reference evidence="12" key="1">
    <citation type="journal article" date="2023" name="Int. J. Mol. Sci.">
        <title>Metagenomics Revealed a New Genus 'Candidatus Thiocaldithrix dubininis' gen. nov., sp. nov. and a New Species 'Candidatus Thiothrix putei' sp. nov. in the Family Thiotrichaceae, Some Members of Which Have Traits of Both Na+- and H+-Motive Energetics.</title>
        <authorList>
            <person name="Ravin N.V."/>
            <person name="Muntyan M.S."/>
            <person name="Smolyakov D.D."/>
            <person name="Rudenko T.S."/>
            <person name="Beletsky A.V."/>
            <person name="Mardanov A.V."/>
            <person name="Grabovich M.Y."/>
        </authorList>
    </citation>
    <scope>NUCLEOTIDE SEQUENCE</scope>
    <source>
        <strain evidence="12">GKL-01</strain>
    </source>
</reference>
<dbReference type="GO" id="GO:0005886">
    <property type="term" value="C:plasma membrane"/>
    <property type="evidence" value="ECO:0007669"/>
    <property type="project" value="UniProtKB-SubCell"/>
</dbReference>
<dbReference type="EMBL" id="CP124755">
    <property type="protein sequence ID" value="WGZ92395.1"/>
    <property type="molecule type" value="Genomic_DNA"/>
</dbReference>
<dbReference type="InterPro" id="IPR001182">
    <property type="entry name" value="FtsW/RodA"/>
</dbReference>
<dbReference type="HAMAP" id="MF_02079">
    <property type="entry name" value="PGT_RodA"/>
    <property type="match status" value="1"/>
</dbReference>
<feature type="transmembrane region" description="Helical" evidence="11">
    <location>
        <begin position="75"/>
        <end position="94"/>
    </location>
</feature>
<keyword evidence="2 11" id="KW-1003">Cell membrane</keyword>
<evidence type="ECO:0000256" key="1">
    <source>
        <dbReference type="ARBA" id="ARBA00004141"/>
    </source>
</evidence>
<evidence type="ECO:0000256" key="5">
    <source>
        <dbReference type="ARBA" id="ARBA00022692"/>
    </source>
</evidence>
<evidence type="ECO:0000256" key="4">
    <source>
        <dbReference type="ARBA" id="ARBA00022679"/>
    </source>
</evidence>
<dbReference type="GO" id="GO:0008360">
    <property type="term" value="P:regulation of cell shape"/>
    <property type="evidence" value="ECO:0007669"/>
    <property type="project" value="UniProtKB-KW"/>
</dbReference>
<evidence type="ECO:0000256" key="9">
    <source>
        <dbReference type="ARBA" id="ARBA00023136"/>
    </source>
</evidence>
<dbReference type="GO" id="GO:0051301">
    <property type="term" value="P:cell division"/>
    <property type="evidence" value="ECO:0007669"/>
    <property type="project" value="InterPro"/>
</dbReference>
<dbReference type="PANTHER" id="PTHR30474">
    <property type="entry name" value="CELL CYCLE PROTEIN"/>
    <property type="match status" value="1"/>
</dbReference>
<comment type="subcellular location">
    <subcellularLocation>
        <location evidence="11">Cell inner membrane</location>
        <topology evidence="11">Multi-pass membrane protein</topology>
    </subcellularLocation>
    <subcellularLocation>
        <location evidence="1">Membrane</location>
        <topology evidence="1">Multi-pass membrane protein</topology>
    </subcellularLocation>
</comment>
<comment type="catalytic activity">
    <reaction evidence="11">
        <text>[GlcNAc-(1-&gt;4)-Mur2Ac(oyl-L-Ala-gamma-D-Glu-L-Lys-D-Ala-D-Ala)](n)-di-trans,octa-cis-undecaprenyl diphosphate + beta-D-GlcNAc-(1-&gt;4)-Mur2Ac(oyl-L-Ala-gamma-D-Glu-L-Lys-D-Ala-D-Ala)-di-trans,octa-cis-undecaprenyl diphosphate = [GlcNAc-(1-&gt;4)-Mur2Ac(oyl-L-Ala-gamma-D-Glu-L-Lys-D-Ala-D-Ala)](n+1)-di-trans,octa-cis-undecaprenyl diphosphate + di-trans,octa-cis-undecaprenyl diphosphate + H(+)</text>
        <dbReference type="Rhea" id="RHEA:23708"/>
        <dbReference type="Rhea" id="RHEA-COMP:9602"/>
        <dbReference type="Rhea" id="RHEA-COMP:9603"/>
        <dbReference type="ChEBI" id="CHEBI:15378"/>
        <dbReference type="ChEBI" id="CHEBI:58405"/>
        <dbReference type="ChEBI" id="CHEBI:60033"/>
        <dbReference type="ChEBI" id="CHEBI:78435"/>
        <dbReference type="EC" id="2.4.99.28"/>
    </reaction>
</comment>
<dbReference type="Pfam" id="PF01098">
    <property type="entry name" value="FTSW_RODA_SPOVE"/>
    <property type="match status" value="1"/>
</dbReference>
<feature type="transmembrane region" description="Helical" evidence="11">
    <location>
        <begin position="20"/>
        <end position="39"/>
    </location>
</feature>
<dbReference type="PANTHER" id="PTHR30474:SF1">
    <property type="entry name" value="PEPTIDOGLYCAN GLYCOSYLTRANSFERASE MRDB"/>
    <property type="match status" value="1"/>
</dbReference>
<feature type="transmembrane region" description="Helical" evidence="11">
    <location>
        <begin position="160"/>
        <end position="177"/>
    </location>
</feature>
<protein>
    <recommendedName>
        <fullName evidence="11">Peptidoglycan glycosyltransferase MrdB</fullName>
        <shortName evidence="11">PGT</shortName>
        <ecNumber evidence="11">2.4.99.28</ecNumber>
    </recommendedName>
    <alternativeName>
        <fullName evidence="11">Cell elongation protein RodA</fullName>
    </alternativeName>
    <alternativeName>
        <fullName evidence="11">Cell wall polymerase</fullName>
    </alternativeName>
    <alternativeName>
        <fullName evidence="11">Peptidoglycan polymerase</fullName>
        <shortName evidence="11">PG polymerase</shortName>
    </alternativeName>
</protein>
<dbReference type="GO" id="GO:0008955">
    <property type="term" value="F:peptidoglycan glycosyltransferase activity"/>
    <property type="evidence" value="ECO:0007669"/>
    <property type="project" value="UniProtKB-UniRule"/>
</dbReference>
<keyword evidence="6 11" id="KW-0133">Cell shape</keyword>
<proteinExistence type="inferred from homology"/>
<keyword evidence="7 11" id="KW-0573">Peptidoglycan synthesis</keyword>
<keyword evidence="9 11" id="KW-0472">Membrane</keyword>
<dbReference type="GO" id="GO:0009252">
    <property type="term" value="P:peptidoglycan biosynthetic process"/>
    <property type="evidence" value="ECO:0007669"/>
    <property type="project" value="UniProtKB-UniRule"/>
</dbReference>
<dbReference type="PROSITE" id="PS00428">
    <property type="entry name" value="FTSW_RODA_SPOVE"/>
    <property type="match status" value="1"/>
</dbReference>
<evidence type="ECO:0000256" key="6">
    <source>
        <dbReference type="ARBA" id="ARBA00022960"/>
    </source>
</evidence>
<dbReference type="Proteomes" id="UP001300672">
    <property type="component" value="Chromosome"/>
</dbReference>
<feature type="transmembrane region" description="Helical" evidence="11">
    <location>
        <begin position="182"/>
        <end position="203"/>
    </location>
</feature>